<gene>
    <name evidence="1" type="ORF">H740_03312</name>
</gene>
<proteinExistence type="predicted"/>
<dbReference type="AlphaFoldDB" id="M3JCN3"/>
<accession>M3JCN3</accession>
<sequence>MPAHIRFDFCLKIRLNSPVTQSAQTVYPKAYFAFLSLKFKCKNRPLVLILRQLALLSEICSQSGFCKGKRNLAFW</sequence>
<reference evidence="1 2" key="1">
    <citation type="submission" date="2013-02" db="EMBL/GenBank/DDBJ databases">
        <title>Co-occurrence of anaerobic bacteria in colorectal carcinomas.</title>
        <authorList>
            <person name="Holt R.A."/>
            <person name="Warren R.L."/>
            <person name="Allen-Vercoe E."/>
            <person name="Pleasance S."/>
            <person name="Freeman D.J."/>
            <person name="Watson P."/>
            <person name="Moore R."/>
            <person name="Cochrane K."/>
        </authorList>
    </citation>
    <scope>NUCLEOTIDE SEQUENCE [LARGE SCALE GENOMIC DNA]</scope>
    <source>
        <strain evidence="1 2">CC57C</strain>
    </source>
</reference>
<protein>
    <submittedName>
        <fullName evidence="1">Uncharacterized protein</fullName>
    </submittedName>
</protein>
<organism evidence="1 2">
    <name type="scientific">Campylobacter showae CC57C</name>
    <dbReference type="NCBI Taxonomy" id="1073353"/>
    <lineage>
        <taxon>Bacteria</taxon>
        <taxon>Pseudomonadati</taxon>
        <taxon>Campylobacterota</taxon>
        <taxon>Epsilonproteobacteria</taxon>
        <taxon>Campylobacterales</taxon>
        <taxon>Campylobacteraceae</taxon>
        <taxon>Campylobacter</taxon>
    </lineage>
</organism>
<name>M3JCN3_9BACT</name>
<dbReference type="EMBL" id="AOTD01000078">
    <property type="protein sequence ID" value="EMG31053.1"/>
    <property type="molecule type" value="Genomic_DNA"/>
</dbReference>
<dbReference type="PATRIC" id="fig|1073353.3.peg.709"/>
<comment type="caution">
    <text evidence="1">The sequence shown here is derived from an EMBL/GenBank/DDBJ whole genome shotgun (WGS) entry which is preliminary data.</text>
</comment>
<dbReference type="Proteomes" id="UP000011782">
    <property type="component" value="Unassembled WGS sequence"/>
</dbReference>
<evidence type="ECO:0000313" key="1">
    <source>
        <dbReference type="EMBL" id="EMG31053.1"/>
    </source>
</evidence>
<evidence type="ECO:0000313" key="2">
    <source>
        <dbReference type="Proteomes" id="UP000011782"/>
    </source>
</evidence>